<reference evidence="2 3" key="1">
    <citation type="submission" date="2024-01" db="EMBL/GenBank/DDBJ databases">
        <title>The genomes of 5 underutilized Papilionoideae crops provide insights into root nodulation and disease resistanc.</title>
        <authorList>
            <person name="Jiang F."/>
        </authorList>
    </citation>
    <scope>NUCLEOTIDE SEQUENCE [LARGE SCALE GENOMIC DNA]</scope>
    <source>
        <strain evidence="2">DUOXIRENSHENG_FW03</strain>
        <tissue evidence="2">Leaves</tissue>
    </source>
</reference>
<name>A0AAN9NX65_PSOTE</name>
<evidence type="ECO:0000259" key="1">
    <source>
        <dbReference type="Pfam" id="PF14111"/>
    </source>
</evidence>
<organism evidence="2 3">
    <name type="scientific">Psophocarpus tetragonolobus</name>
    <name type="common">Winged bean</name>
    <name type="synonym">Dolichos tetragonolobus</name>
    <dbReference type="NCBI Taxonomy" id="3891"/>
    <lineage>
        <taxon>Eukaryota</taxon>
        <taxon>Viridiplantae</taxon>
        <taxon>Streptophyta</taxon>
        <taxon>Embryophyta</taxon>
        <taxon>Tracheophyta</taxon>
        <taxon>Spermatophyta</taxon>
        <taxon>Magnoliopsida</taxon>
        <taxon>eudicotyledons</taxon>
        <taxon>Gunneridae</taxon>
        <taxon>Pentapetalae</taxon>
        <taxon>rosids</taxon>
        <taxon>fabids</taxon>
        <taxon>Fabales</taxon>
        <taxon>Fabaceae</taxon>
        <taxon>Papilionoideae</taxon>
        <taxon>50 kb inversion clade</taxon>
        <taxon>NPAAA clade</taxon>
        <taxon>indigoferoid/millettioid clade</taxon>
        <taxon>Phaseoleae</taxon>
        <taxon>Psophocarpus</taxon>
    </lineage>
</organism>
<keyword evidence="3" id="KW-1185">Reference proteome</keyword>
<gene>
    <name evidence="2" type="ORF">VNO78_33554</name>
</gene>
<evidence type="ECO:0000313" key="2">
    <source>
        <dbReference type="EMBL" id="KAK7381030.1"/>
    </source>
</evidence>
<dbReference type="InterPro" id="IPR025558">
    <property type="entry name" value="DUF4283"/>
</dbReference>
<accession>A0AAN9NX65</accession>
<dbReference type="EMBL" id="JAYMYS010000009">
    <property type="protein sequence ID" value="KAK7381030.1"/>
    <property type="molecule type" value="Genomic_DNA"/>
</dbReference>
<dbReference type="Pfam" id="PF14111">
    <property type="entry name" value="DUF4283"/>
    <property type="match status" value="1"/>
</dbReference>
<dbReference type="AlphaFoldDB" id="A0AAN9NX65"/>
<comment type="caution">
    <text evidence="2">The sequence shown here is derived from an EMBL/GenBank/DDBJ whole genome shotgun (WGS) entry which is preliminary data.</text>
</comment>
<feature type="domain" description="DUF4283" evidence="1">
    <location>
        <begin position="8"/>
        <end position="65"/>
    </location>
</feature>
<evidence type="ECO:0000313" key="3">
    <source>
        <dbReference type="Proteomes" id="UP001386955"/>
    </source>
</evidence>
<dbReference type="Proteomes" id="UP001386955">
    <property type="component" value="Unassembled WGS sequence"/>
</dbReference>
<sequence length="275" mass="32381">MKFLSQPIQELWAHIGTVHVIDFLNDFFQVRFIQEKDYMFALFEGPWQMWDHYLLAKCWRPFFNIADISRTHGRKLNRIDVLMDSENQWIYDDAQIKNMVINHFKGKNSVDNFIILQELVYSINNLIIILVIEASPQQAAKIRKYWINLAYSLAKTLMSKNPSLSHPKGSSHDRRVHLISWKIICKPKYKADLGFYKYSYAQQMLHYEASLEPQDREAARILWIKWIPDLRSLEEIILDSIPSMECNLNVAAYCVGNNSNWEVLRIKDIASSSHL</sequence>
<proteinExistence type="predicted"/>
<protein>
    <recommendedName>
        <fullName evidence="1">DUF4283 domain-containing protein</fullName>
    </recommendedName>
</protein>